<dbReference type="KEGG" id="smav:CFF01_03145"/>
<dbReference type="AlphaFoldDB" id="A0AAC9XM71"/>
<feature type="chain" id="PRO_5041927857" evidence="1">
    <location>
        <begin position="21"/>
        <end position="477"/>
    </location>
</feature>
<dbReference type="InterPro" id="IPR007863">
    <property type="entry name" value="Peptidase_M16_C"/>
</dbReference>
<sequence length="477" mass="53559">MRLTSLILLGCCLWSSGCQQTQLTFTPVEAPKIPGFTAPTNAPAVIQTNFEAITLPEVVPLSPNLSLHRLPGPPSQLLGIHLVAVSPNAPYENLDVLHGALDQLRLRFANRHDLPCIERLAIHPSIHSLRLSLKCPPSELQQAVDILAESWSPDAYRELDLAKLRRQLALDKHIKAFTGSEIEQVWAEKILGNAHPYNKALNNKALQQDLDLPQLLTLVEQTKAQSQWHLVLEGIHEVDSPSKEQITASLSELGKTAEHEENFVDIFSPYGKQLFVIDAPGTVQTQVRIGYHLPLKAGSQEAFACEALSHWLGRSFSGRLYYDLREQRGLTYGIYGRCFNNPMARILKYYGATQQQHTGAFIRGILDHLTLAADAPPSQAEFEALQTSQFSQIALRQDDSSKRMEDYSQALARQTQRDSRVDRLLLWQQLTPEALQALAQQTFNHVPVIVIRGDLERIRPDLEEKLPNWQLKLISID</sequence>
<proteinExistence type="predicted"/>
<feature type="domain" description="Peptidase M16 C-terminal" evidence="2">
    <location>
        <begin position="245"/>
        <end position="387"/>
    </location>
</feature>
<evidence type="ECO:0000313" key="4">
    <source>
        <dbReference type="Proteomes" id="UP000198233"/>
    </source>
</evidence>
<evidence type="ECO:0000256" key="1">
    <source>
        <dbReference type="SAM" id="SignalP"/>
    </source>
</evidence>
<dbReference type="RefSeq" id="WP_088903827.1">
    <property type="nucleotide sequence ID" value="NZ_CP022272.1"/>
</dbReference>
<evidence type="ECO:0000259" key="2">
    <source>
        <dbReference type="Pfam" id="PF05193"/>
    </source>
</evidence>
<gene>
    <name evidence="3" type="ORF">CFF01_03145</name>
</gene>
<feature type="signal peptide" evidence="1">
    <location>
        <begin position="1"/>
        <end position="20"/>
    </location>
</feature>
<evidence type="ECO:0000313" key="3">
    <source>
        <dbReference type="EMBL" id="ASJ95662.1"/>
    </source>
</evidence>
<organism evidence="3 4">
    <name type="scientific">Shewanella marisflavi</name>
    <dbReference type="NCBI Taxonomy" id="260364"/>
    <lineage>
        <taxon>Bacteria</taxon>
        <taxon>Pseudomonadati</taxon>
        <taxon>Pseudomonadota</taxon>
        <taxon>Gammaproteobacteria</taxon>
        <taxon>Alteromonadales</taxon>
        <taxon>Shewanellaceae</taxon>
        <taxon>Shewanella</taxon>
    </lineage>
</organism>
<name>A0AAC9XM71_9GAMM</name>
<dbReference type="SUPFAM" id="SSF63411">
    <property type="entry name" value="LuxS/MPP-like metallohydrolase"/>
    <property type="match status" value="1"/>
</dbReference>
<dbReference type="InterPro" id="IPR011249">
    <property type="entry name" value="Metalloenz_LuxS/M16"/>
</dbReference>
<reference evidence="3 4" key="1">
    <citation type="submission" date="2017-06" db="EMBL/GenBank/DDBJ databases">
        <title>Complete genome sequence of Shewanella marisflavi EP1 associated with anaerobic 2,4-dinitrotoluene reduction and salt tolerance.</title>
        <authorList>
            <person name="Huang J."/>
        </authorList>
    </citation>
    <scope>NUCLEOTIDE SEQUENCE [LARGE SCALE GENOMIC DNA]</scope>
    <source>
        <strain evidence="3 4">EP1</strain>
    </source>
</reference>
<dbReference type="Pfam" id="PF05193">
    <property type="entry name" value="Peptidase_M16_C"/>
    <property type="match status" value="1"/>
</dbReference>
<dbReference type="GO" id="GO:0046872">
    <property type="term" value="F:metal ion binding"/>
    <property type="evidence" value="ECO:0007669"/>
    <property type="project" value="InterPro"/>
</dbReference>
<protein>
    <submittedName>
        <fullName evidence="3">Peptidase M16</fullName>
    </submittedName>
</protein>
<keyword evidence="1" id="KW-0732">Signal</keyword>
<dbReference type="PROSITE" id="PS51257">
    <property type="entry name" value="PROKAR_LIPOPROTEIN"/>
    <property type="match status" value="1"/>
</dbReference>
<dbReference type="Proteomes" id="UP000198233">
    <property type="component" value="Chromosome"/>
</dbReference>
<dbReference type="Gene3D" id="3.30.830.10">
    <property type="entry name" value="Metalloenzyme, LuxS/M16 peptidase-like"/>
    <property type="match status" value="1"/>
</dbReference>
<dbReference type="EMBL" id="CP022272">
    <property type="protein sequence ID" value="ASJ95662.1"/>
    <property type="molecule type" value="Genomic_DNA"/>
</dbReference>
<accession>A0AAC9XM71</accession>